<organism evidence="5 6">
    <name type="scientific">Nocardiopsis alborubida</name>
    <dbReference type="NCBI Taxonomy" id="146802"/>
    <lineage>
        <taxon>Bacteria</taxon>
        <taxon>Bacillati</taxon>
        <taxon>Actinomycetota</taxon>
        <taxon>Actinomycetes</taxon>
        <taxon>Streptosporangiales</taxon>
        <taxon>Nocardiopsidaceae</taxon>
        <taxon>Nocardiopsis</taxon>
    </lineage>
</organism>
<proteinExistence type="predicted"/>
<dbReference type="Pfam" id="PF08774">
    <property type="entry name" value="VRR_NUC"/>
    <property type="match status" value="1"/>
</dbReference>
<dbReference type="GO" id="GO:0016788">
    <property type="term" value="F:hydrolase activity, acting on ester bonds"/>
    <property type="evidence" value="ECO:0007669"/>
    <property type="project" value="InterPro"/>
</dbReference>
<dbReference type="AlphaFoldDB" id="A0A7X6RNI9"/>
<feature type="domain" description="VRR-NUC" evidence="4">
    <location>
        <begin position="15"/>
        <end position="94"/>
    </location>
</feature>
<dbReference type="InterPro" id="IPR011856">
    <property type="entry name" value="tRNA_endonuc-like_dom_sf"/>
</dbReference>
<comment type="cofactor">
    <cofactor evidence="1">
        <name>Mg(2+)</name>
        <dbReference type="ChEBI" id="CHEBI:18420"/>
    </cofactor>
</comment>
<keyword evidence="6" id="KW-1185">Reference proteome</keyword>
<dbReference type="Gene3D" id="3.40.1350.10">
    <property type="match status" value="1"/>
</dbReference>
<evidence type="ECO:0000256" key="3">
    <source>
        <dbReference type="ARBA" id="ARBA00022801"/>
    </source>
</evidence>
<comment type="caution">
    <text evidence="5">The sequence shown here is derived from an EMBL/GenBank/DDBJ whole genome shotgun (WGS) entry which is preliminary data.</text>
</comment>
<dbReference type="EMBL" id="JAAXPG010000002">
    <property type="protein sequence ID" value="NKY96578.1"/>
    <property type="molecule type" value="Genomic_DNA"/>
</dbReference>
<dbReference type="SMART" id="SM00990">
    <property type="entry name" value="VRR_NUC"/>
    <property type="match status" value="1"/>
</dbReference>
<keyword evidence="2" id="KW-0540">Nuclease</keyword>
<dbReference type="GO" id="GO:0004518">
    <property type="term" value="F:nuclease activity"/>
    <property type="evidence" value="ECO:0007669"/>
    <property type="project" value="UniProtKB-KW"/>
</dbReference>
<dbReference type="GO" id="GO:0003676">
    <property type="term" value="F:nucleic acid binding"/>
    <property type="evidence" value="ECO:0007669"/>
    <property type="project" value="InterPro"/>
</dbReference>
<accession>A0A7X6RNI9</accession>
<evidence type="ECO:0000256" key="1">
    <source>
        <dbReference type="ARBA" id="ARBA00001946"/>
    </source>
</evidence>
<dbReference type="InterPro" id="IPR014883">
    <property type="entry name" value="VRR_NUC"/>
</dbReference>
<protein>
    <submittedName>
        <fullName evidence="5">VRR-NUC domain-containing protein</fullName>
    </submittedName>
</protein>
<evidence type="ECO:0000259" key="4">
    <source>
        <dbReference type="SMART" id="SM00990"/>
    </source>
</evidence>
<evidence type="ECO:0000313" key="6">
    <source>
        <dbReference type="Proteomes" id="UP000553209"/>
    </source>
</evidence>
<evidence type="ECO:0000313" key="5">
    <source>
        <dbReference type="EMBL" id="NKY96578.1"/>
    </source>
</evidence>
<sequence length="106" mass="11378">MSIADRAASATDTGTIENEIEAYLLESCRAVGFLCWKFTSPGRAGVPDRVVIAPRATVFVEVKRPGGRLRRLQQAVRAKMLRAGAAVYVVDSRSAVDALVAELTAD</sequence>
<reference evidence="5 6" key="1">
    <citation type="submission" date="2020-04" db="EMBL/GenBank/DDBJ databases">
        <title>MicrobeNet Type strains.</title>
        <authorList>
            <person name="Nicholson A.C."/>
        </authorList>
    </citation>
    <scope>NUCLEOTIDE SEQUENCE [LARGE SCALE GENOMIC DNA]</scope>
    <source>
        <strain evidence="5 6">ATCC 23612</strain>
    </source>
</reference>
<name>A0A7X6RNI9_9ACTN</name>
<dbReference type="RefSeq" id="WP_061079982.1">
    <property type="nucleotide sequence ID" value="NZ_JAAXPG010000002.1"/>
</dbReference>
<gene>
    <name evidence="5" type="ORF">HGB44_02660</name>
</gene>
<evidence type="ECO:0000256" key="2">
    <source>
        <dbReference type="ARBA" id="ARBA00022722"/>
    </source>
</evidence>
<keyword evidence="3" id="KW-0378">Hydrolase</keyword>
<dbReference type="Proteomes" id="UP000553209">
    <property type="component" value="Unassembled WGS sequence"/>
</dbReference>